<dbReference type="Gene3D" id="3.90.1530.30">
    <property type="match status" value="1"/>
</dbReference>
<reference evidence="5" key="1">
    <citation type="journal article" date="2019" name="Int. J. Syst. Evol. Microbiol.">
        <title>The Global Catalogue of Microorganisms (GCM) 10K type strain sequencing project: providing services to taxonomists for standard genome sequencing and annotation.</title>
        <authorList>
            <consortium name="The Broad Institute Genomics Platform"/>
            <consortium name="The Broad Institute Genome Sequencing Center for Infectious Disease"/>
            <person name="Wu L."/>
            <person name="Ma J."/>
        </authorList>
    </citation>
    <scope>NUCLEOTIDE SEQUENCE [LARGE SCALE GENOMIC DNA]</scope>
    <source>
        <strain evidence="5">KCTC 23298</strain>
    </source>
</reference>
<dbReference type="EMBL" id="BMYI01000033">
    <property type="protein sequence ID" value="GHC40301.1"/>
    <property type="molecule type" value="Genomic_DNA"/>
</dbReference>
<dbReference type="SMART" id="SM00470">
    <property type="entry name" value="ParB"/>
    <property type="match status" value="1"/>
</dbReference>
<comment type="caution">
    <text evidence="4">The sequence shown here is derived from an EMBL/GenBank/DDBJ whole genome shotgun (WGS) entry which is preliminary data.</text>
</comment>
<dbReference type="SUPFAM" id="SSF109709">
    <property type="entry name" value="KorB DNA-binding domain-like"/>
    <property type="match status" value="1"/>
</dbReference>
<dbReference type="SUPFAM" id="SSF110849">
    <property type="entry name" value="ParB/Sulfiredoxin"/>
    <property type="match status" value="1"/>
</dbReference>
<evidence type="ECO:0000313" key="5">
    <source>
        <dbReference type="Proteomes" id="UP000658305"/>
    </source>
</evidence>
<protein>
    <submittedName>
        <fullName evidence="4">Chromosome partitioning protein ParB</fullName>
    </submittedName>
</protein>
<name>A0ABQ3FTQ2_9RHOB</name>
<dbReference type="PANTHER" id="PTHR33375:SF7">
    <property type="entry name" value="CHROMOSOME 2-PARTITIONING PROTEIN PARB-RELATED"/>
    <property type="match status" value="1"/>
</dbReference>
<dbReference type="InterPro" id="IPR050336">
    <property type="entry name" value="Chromosome_partition/occlusion"/>
</dbReference>
<dbReference type="CDD" id="cd16406">
    <property type="entry name" value="ParB_N_like"/>
    <property type="match status" value="1"/>
</dbReference>
<gene>
    <name evidence="4" type="ORF">GCM10007291_47690</name>
</gene>
<dbReference type="Pfam" id="PF02195">
    <property type="entry name" value="ParB_N"/>
    <property type="match status" value="1"/>
</dbReference>
<evidence type="ECO:0000256" key="1">
    <source>
        <dbReference type="SAM" id="Coils"/>
    </source>
</evidence>
<keyword evidence="5" id="KW-1185">Reference proteome</keyword>
<dbReference type="InterPro" id="IPR003115">
    <property type="entry name" value="ParB_N"/>
</dbReference>
<keyword evidence="1" id="KW-0175">Coiled coil</keyword>
<organism evidence="4 5">
    <name type="scientific">Gemmobacter nanjingensis</name>
    <dbReference type="NCBI Taxonomy" id="488454"/>
    <lineage>
        <taxon>Bacteria</taxon>
        <taxon>Pseudomonadati</taxon>
        <taxon>Pseudomonadota</taxon>
        <taxon>Alphaproteobacteria</taxon>
        <taxon>Rhodobacterales</taxon>
        <taxon>Paracoccaceae</taxon>
        <taxon>Gemmobacter</taxon>
    </lineage>
</organism>
<evidence type="ECO:0000313" key="4">
    <source>
        <dbReference type="EMBL" id="GHC40301.1"/>
    </source>
</evidence>
<accession>A0ABQ3FTQ2</accession>
<dbReference type="PANTHER" id="PTHR33375">
    <property type="entry name" value="CHROMOSOME-PARTITIONING PROTEIN PARB-RELATED"/>
    <property type="match status" value="1"/>
</dbReference>
<evidence type="ECO:0000256" key="2">
    <source>
        <dbReference type="SAM" id="MobiDB-lite"/>
    </source>
</evidence>
<dbReference type="Gene3D" id="1.10.10.2830">
    <property type="match status" value="1"/>
</dbReference>
<sequence length="750" mass="82228">MTGPGAAAAWVRGREGQGVFDGLEVEREALGARREIGPMTNMQKITLASSRDIPFHNLVLSQSNVRRVKAGISVGELAESIARRGLIQSLHVRPVIGEDGAETGKFEVPAGGRRYRALELLVKQKRLAKSAPVPCIVSSADDGVLIDEVSLAENIERSPLHPLDQFRAFQAMREKGMTEEAIAAAFFIDAKVVKQRLRLVAVAPVLLEVYAADEMTLEQLMAFTVSSDHARQAQVWEAVKNSWSKEPYQIRRMLTEGSVRASDKRARFLGLDAYEAAGGFVLRDLFQQDDGGWLQDSVLLERLVGEKLKAEAEAIAGEGWKWIEVAVGFLYGHTMGLRELLGTTVDLTNEERATREALRDEYDRLEAEYAEAEDLPEEVDQRLGEIERQLSAFDSRRMAFDPDQIGSAGAFVSIDSGGSLLVERGFVRPEDEARVEPLGDAGDVGADGTEPMDPGTGERPAPVISMAGETRPLEEDEDEGDTIKPLPERLVIELTAHRTLALRDAVANNPRIAMTALLHKLVTDCFVSRASGAALEANVRDIHLAVQSADLADSFPAQNIDTRHAGWKADMPLGQGDDVLWNWLHALDEASRQALLAHCLSFGVNALYERPNPYSGMGISQHGLDRRLREADRLARTTGLDLVEAGWKPTVANYLGRVTKSRILEAVREGVGESAAQLIDHLKKGDMAREAERLLDGSGWLPEPLRLDDPDAAAAPVQDVGSDELPAFLTEDDEAHPEDEEKRRHLIAAE</sequence>
<feature type="coiled-coil region" evidence="1">
    <location>
        <begin position="348"/>
        <end position="375"/>
    </location>
</feature>
<feature type="domain" description="ParB-like N-terminal" evidence="3">
    <location>
        <begin position="51"/>
        <end position="155"/>
    </location>
</feature>
<dbReference type="InterPro" id="IPR036086">
    <property type="entry name" value="ParB/Sulfiredoxin_sf"/>
</dbReference>
<proteinExistence type="predicted"/>
<evidence type="ECO:0000259" key="3">
    <source>
        <dbReference type="SMART" id="SM00470"/>
    </source>
</evidence>
<feature type="region of interest" description="Disordered" evidence="2">
    <location>
        <begin position="699"/>
        <end position="750"/>
    </location>
</feature>
<feature type="region of interest" description="Disordered" evidence="2">
    <location>
        <begin position="436"/>
        <end position="462"/>
    </location>
</feature>
<dbReference type="Proteomes" id="UP000658305">
    <property type="component" value="Unassembled WGS sequence"/>
</dbReference>